<evidence type="ECO:0000313" key="1">
    <source>
        <dbReference type="EMBL" id="SCL76982.1"/>
    </source>
</evidence>
<accession>A0A1R3T3Q0</accession>
<sequence length="378" mass="43118">MDRIFIGTFSGLDIPRGRFWQPKTSSYSIMFWSNLIDDMLNAARQCSEARERIASIKIGERPEDCPHDPYLDIWAQAAIWAVYRVCKEIDDRFSVEELSTLAKEGLTAGDQWKLFPHKWDFRDVAKMPLLGSSILLLFTCNLEICTAGLIEARRYDVMWKGGNGGIVSTTAKHAVLSVLEVARFVLALTLPLCDHRIPPGIPHDDNPGRAIRLCASMMQQNLISRDDEDPPDAQIDGEEQYFRSLFALTEFSNCTRNINDTTSSRKIPSFFQSSIPHSVINQLPGRGRPTVPTVRYHPRSSFEICNRCERPFPVPSNPQTVVPPGCSFKPVYEGIRRLDTRYPHVRLHVAEPRLHMTAPRTQMHQLKVVDIYNRPKRQ</sequence>
<dbReference type="Pfam" id="PF07153">
    <property type="entry name" value="Marek_SORF3"/>
    <property type="match status" value="1"/>
</dbReference>
<name>A0A1R3T3Q0_9ALPH</name>
<dbReference type="InterPro" id="IPR009823">
    <property type="entry name" value="Herpes_SORF3"/>
</dbReference>
<gene>
    <name evidence="1" type="primary">SORF3</name>
</gene>
<protein>
    <submittedName>
        <fullName evidence="1">Protein SORF3</fullName>
    </submittedName>
</protein>
<proteinExistence type="predicted"/>
<organism evidence="1">
    <name type="scientific">Spheniscid alphaherpesvirus 1</name>
    <dbReference type="NCBI Taxonomy" id="2560777"/>
    <lineage>
        <taxon>Viruses</taxon>
        <taxon>Duplodnaviria</taxon>
        <taxon>Heunggongvirae</taxon>
        <taxon>Peploviricota</taxon>
        <taxon>Herviviricetes</taxon>
        <taxon>Herpesvirales</taxon>
        <taxon>Orthoherpesviridae</taxon>
        <taxon>Alphaherpesvirinae</taxon>
        <taxon>Mardivirus</taxon>
        <taxon>Mardivirus spheniscidalpha1</taxon>
    </lineage>
</organism>
<dbReference type="EMBL" id="LT608136">
    <property type="protein sequence ID" value="SCL76982.1"/>
    <property type="molecule type" value="Genomic_DNA"/>
</dbReference>
<reference evidence="1" key="1">
    <citation type="submission" date="2016-08" db="EMBL/GenBank/DDBJ databases">
        <authorList>
            <person name="Seilhamer J.J."/>
        </authorList>
    </citation>
    <scope>NUCLEOTIDE SEQUENCE</scope>
    <source>
        <strain evidence="1">Lib01003</strain>
    </source>
</reference>
<dbReference type="Proteomes" id="UP000280017">
    <property type="component" value="Segment"/>
</dbReference>